<name>A0A843AI19_METAZ</name>
<sequence length="183" mass="19533">MARSTTNSYKNLPIKTCKIKEGTVTRKKGVSPTGGINEDVFYSNQVEKKVGEPVLVKLVSTSTNKDWIVVEPATAGDEKDHIVGFLVSDPFGVDDNTANGEQPAVEDMRSVDIAFLGLAILELETTATSKPFEVVELSESETNKVGSAGALPTSNGGAVFLKYAVDGERVPILFGYCGYLPAD</sequence>
<reference evidence="1" key="1">
    <citation type="submission" date="2020-10" db="EMBL/GenBank/DDBJ databases">
        <title>Dehalococcoides mccartyi of a TCE/Cr reducing biochatode.</title>
        <authorList>
            <person name="Matturro B."/>
        </authorList>
    </citation>
    <scope>NUCLEOTIDE SEQUENCE</scope>
    <source>
        <strain evidence="1">Bin4</strain>
    </source>
</reference>
<proteinExistence type="predicted"/>
<dbReference type="RefSeq" id="WP_278522828.1">
    <property type="nucleotide sequence ID" value="NZ_JADIIN010000043.1"/>
</dbReference>
<gene>
    <name evidence="1" type="ORF">ISP01_05260</name>
</gene>
<evidence type="ECO:0000313" key="1">
    <source>
        <dbReference type="EMBL" id="MBF4468796.1"/>
    </source>
</evidence>
<dbReference type="AlphaFoldDB" id="A0A843AI19"/>
<evidence type="ECO:0000313" key="2">
    <source>
        <dbReference type="Proteomes" id="UP000658733"/>
    </source>
</evidence>
<protein>
    <submittedName>
        <fullName evidence="1">Uncharacterized protein</fullName>
    </submittedName>
</protein>
<dbReference type="EMBL" id="JADIIN010000043">
    <property type="protein sequence ID" value="MBF4468796.1"/>
    <property type="molecule type" value="Genomic_DNA"/>
</dbReference>
<accession>A0A843AI19</accession>
<organism evidence="1 2">
    <name type="scientific">Methanobrevibacter arboriphilus</name>
    <dbReference type="NCBI Taxonomy" id="39441"/>
    <lineage>
        <taxon>Archaea</taxon>
        <taxon>Methanobacteriati</taxon>
        <taxon>Methanobacteriota</taxon>
        <taxon>Methanomada group</taxon>
        <taxon>Methanobacteria</taxon>
        <taxon>Methanobacteriales</taxon>
        <taxon>Methanobacteriaceae</taxon>
        <taxon>Methanobrevibacter</taxon>
    </lineage>
</organism>
<comment type="caution">
    <text evidence="1">The sequence shown here is derived from an EMBL/GenBank/DDBJ whole genome shotgun (WGS) entry which is preliminary data.</text>
</comment>
<dbReference type="Proteomes" id="UP000658733">
    <property type="component" value="Unassembled WGS sequence"/>
</dbReference>